<evidence type="ECO:0000256" key="1">
    <source>
        <dbReference type="SAM" id="MobiDB-lite"/>
    </source>
</evidence>
<accession>B8LLE1</accession>
<feature type="compositionally biased region" description="Gly residues" evidence="1">
    <location>
        <begin position="464"/>
        <end position="474"/>
    </location>
</feature>
<feature type="compositionally biased region" description="Acidic residues" evidence="1">
    <location>
        <begin position="360"/>
        <end position="371"/>
    </location>
</feature>
<dbReference type="OMA" id="PIASNCE"/>
<feature type="region of interest" description="Disordered" evidence="1">
    <location>
        <begin position="454"/>
        <end position="512"/>
    </location>
</feature>
<dbReference type="PANTHER" id="PTHR37736:SF1">
    <property type="entry name" value="GLYCINE-RICH PROTEIN"/>
    <property type="match status" value="1"/>
</dbReference>
<evidence type="ECO:0000313" key="2">
    <source>
        <dbReference type="EMBL" id="ABR16471.1"/>
    </source>
</evidence>
<name>B8LLE1_PICSI</name>
<protein>
    <submittedName>
        <fullName evidence="2">Uncharacterized protein</fullName>
    </submittedName>
</protein>
<feature type="compositionally biased region" description="Basic and acidic residues" evidence="1">
    <location>
        <begin position="153"/>
        <end position="167"/>
    </location>
</feature>
<feature type="region of interest" description="Disordered" evidence="1">
    <location>
        <begin position="101"/>
        <end position="167"/>
    </location>
</feature>
<reference evidence="2" key="1">
    <citation type="submission" date="2007-06" db="EMBL/GenBank/DDBJ databases">
        <title>Full length cDNA sequences from Sitka Spruce (Picea sitchensis).</title>
        <authorList>
            <person name="Ralph S.G."/>
            <person name="Chun H.E."/>
            <person name="Liao N."/>
            <person name="Ali J."/>
            <person name="Reid K."/>
            <person name="Kolosova N."/>
            <person name="Cooper N."/>
            <person name="Cullis C."/>
            <person name="Jancsik S."/>
            <person name="Moore R."/>
            <person name="Mayo M."/>
            <person name="Wagner S."/>
            <person name="Holt R.A."/>
            <person name="Jones S.J.M."/>
            <person name="Marra M.A."/>
            <person name="Ritland C.E."/>
            <person name="Ritland K."/>
            <person name="Bohlmann J."/>
        </authorList>
    </citation>
    <scope>NUCLEOTIDE SEQUENCE</scope>
    <source>
        <tissue evidence="2">Green portion of the leader tissue</tissue>
    </source>
</reference>
<feature type="region of interest" description="Disordered" evidence="1">
    <location>
        <begin position="1"/>
        <end position="20"/>
    </location>
</feature>
<dbReference type="PANTHER" id="PTHR37736">
    <property type="entry name" value="GLYCINE-RICH PROTEIN"/>
    <property type="match status" value="1"/>
</dbReference>
<feature type="compositionally biased region" description="Low complexity" evidence="1">
    <location>
        <begin position="425"/>
        <end position="439"/>
    </location>
</feature>
<feature type="compositionally biased region" description="Polar residues" evidence="1">
    <location>
        <begin position="410"/>
        <end position="424"/>
    </location>
</feature>
<dbReference type="EMBL" id="EF676574">
    <property type="protein sequence ID" value="ABR16471.1"/>
    <property type="molecule type" value="mRNA"/>
</dbReference>
<feature type="compositionally biased region" description="Basic and acidic residues" evidence="1">
    <location>
        <begin position="101"/>
        <end position="129"/>
    </location>
</feature>
<sequence length="539" mass="60582">MANSEVVPGTPDGSVNSSSLHKESPVLCLLNKRIRALRKKYNRILQIEENKSQGKVINKEQEEVLCSKNGIAVLIDEFEKLKQPLSNALREELAEREREFMDSVLKRPDEDDGSTNDKEYSSANDKEQSFADDGGLNNEDSDEKGIMANGYSEETRKECEESSAMDKEAPDLNAASDLLKILYFAKLFNVCSPNRLASIMWTKTHERISCLSYDYVTEDSTDHLREEDLDALSMVGSFMTSRPPNATISHNDALQICVHHARQWLCNSDQPIHPNSNLSYSNLRERLNRILSSEYFITTPELKTISHETAAAAATAAEQYVPEVFMHHFSAEDDLLQLENVSNYIQQQDKTDTQQHFYQEEECSNPVETDELSNSVVDRDCFPESNTPSEHVQTETKPIPPNLNDELEQNESQHQQLPSISKSTQEMQQHDQQQPQHMQFSWQQLQYAQNGGMLRSSQSQRGGRSMGYGGGGRGRSYMNARGSRRGRGGSYSDGHGQFHDQGGPSPRNYYSRRGKAARGAGIVYNNSAAGPIQPTANPE</sequence>
<dbReference type="AlphaFoldDB" id="B8LLE1"/>
<proteinExistence type="evidence at transcript level"/>
<feature type="compositionally biased region" description="Low complexity" evidence="1">
    <location>
        <begin position="454"/>
        <end position="463"/>
    </location>
</feature>
<feature type="region of interest" description="Disordered" evidence="1">
    <location>
        <begin position="349"/>
        <end position="439"/>
    </location>
</feature>
<organism evidence="2">
    <name type="scientific">Picea sitchensis</name>
    <name type="common">Sitka spruce</name>
    <name type="synonym">Pinus sitchensis</name>
    <dbReference type="NCBI Taxonomy" id="3332"/>
    <lineage>
        <taxon>Eukaryota</taxon>
        <taxon>Viridiplantae</taxon>
        <taxon>Streptophyta</taxon>
        <taxon>Embryophyta</taxon>
        <taxon>Tracheophyta</taxon>
        <taxon>Spermatophyta</taxon>
        <taxon>Pinopsida</taxon>
        <taxon>Pinidae</taxon>
        <taxon>Conifers I</taxon>
        <taxon>Pinales</taxon>
        <taxon>Pinaceae</taxon>
        <taxon>Picea</taxon>
    </lineage>
</organism>